<dbReference type="OrthoDB" id="5151921at2759"/>
<feature type="region of interest" description="Disordered" evidence="1">
    <location>
        <begin position="382"/>
        <end position="405"/>
    </location>
</feature>
<reference evidence="2" key="1">
    <citation type="submission" date="2021-07" db="EMBL/GenBank/DDBJ databases">
        <authorList>
            <person name="Durling M."/>
        </authorList>
    </citation>
    <scope>NUCLEOTIDE SEQUENCE</scope>
</reference>
<feature type="compositionally biased region" description="Polar residues" evidence="1">
    <location>
        <begin position="171"/>
        <end position="180"/>
    </location>
</feature>
<feature type="compositionally biased region" description="Polar residues" evidence="1">
    <location>
        <begin position="250"/>
        <end position="263"/>
    </location>
</feature>
<sequence length="865" mass="94750">MHRLKGSISLPSKKPERRSSWGPLLTLSRSPGHYESAHQASNIPVTVAEHPITPNMQRRASSPHFSDIDHANKACRDPPTANDPVPRKKSFSSSEVIQESQAIPKVEIDEPPGAFPVSKGQAFEDPFTSTPIAEKETFQSQDSPNSQILQPSVSEHHDNPLGQLSPRESDLATSPRSSGETRFYSAPEGSPDLNEWVVVSPAHDTSSYFAPLQEPDESHVDDLSRQSTARAENVEERSTVSLQPGHDNLDSSGEPNPNHNFTGSLDPEVTGLPSSTAASELIPEDTTATGSPEIGNNDSVRSIALMRSHQDAVSPESDLSDTPLSGQPNAPSVNMISLSIFNRPRGNTVEDPLASLSRSPVHYTLSSNVGYASSQAAVLETPRERQQEQSNSSFLPPIRRTSTFGIGFGSRQKQRRFPIDDDDEHITGNEQPQQQTGIEYATSPGSVTPREYGIDTPLQQQDASIMQQAYVVQSSPTNPRVVRVGSFDYSQHKAPQQPYNQQFAAHRPYDIQPRPTNNSRHSQDSRRANGNSFDMTQAQRNAPWAGSNLQNRPFEQPPSSAQRYPDLFRSDTGSEMPDREHDLPAHYYQQPIAREEAFLPRQQISEYEIHGVGPPTDLPQTGSRRNSGRFFRELSGRLSRGTSRERNGSHSRGGSVSSPQRPIESNGNGNVESSMILGEGKDQSSRRTNLFGNRNRASTVALGNLQSRESVSAHHSGLRTDLLSSGQESPIQDQKKRSFFGSSSTSQTKLKTSKLSRSSTSGGMLDGPGKKRRFSGLTGFFGKAENSAPRSFMPPPTRSSGFGEFGYNERPVDQPRFISNDDLQNWTSRNQGSPPNQETPVRGRRGSSRSGGLLSKLTSNSSTGM</sequence>
<accession>A0A9N9KVJ8</accession>
<feature type="compositionally biased region" description="Polar residues" evidence="1">
    <location>
        <begin position="547"/>
        <end position="562"/>
    </location>
</feature>
<protein>
    <submittedName>
        <fullName evidence="2">Uncharacterized protein</fullName>
    </submittedName>
</protein>
<evidence type="ECO:0000313" key="3">
    <source>
        <dbReference type="Proteomes" id="UP000696280"/>
    </source>
</evidence>
<feature type="compositionally biased region" description="Polar residues" evidence="1">
    <location>
        <begin position="320"/>
        <end position="331"/>
    </location>
</feature>
<feature type="compositionally biased region" description="Low complexity" evidence="1">
    <location>
        <begin position="742"/>
        <end position="761"/>
    </location>
</feature>
<feature type="compositionally biased region" description="Polar residues" evidence="1">
    <location>
        <begin position="138"/>
        <end position="153"/>
    </location>
</feature>
<feature type="region of interest" description="Disordered" evidence="1">
    <location>
        <begin position="1"/>
        <end position="331"/>
    </location>
</feature>
<feature type="compositionally biased region" description="Polar residues" evidence="1">
    <location>
        <begin position="91"/>
        <end position="101"/>
    </location>
</feature>
<feature type="compositionally biased region" description="Polar residues" evidence="1">
    <location>
        <begin position="821"/>
        <end position="839"/>
    </location>
</feature>
<dbReference type="AlphaFoldDB" id="A0A9N9KVJ8"/>
<feature type="region of interest" description="Disordered" evidence="1">
    <location>
        <begin position="418"/>
        <end position="453"/>
    </location>
</feature>
<proteinExistence type="predicted"/>
<feature type="compositionally biased region" description="Polar residues" evidence="1">
    <location>
        <begin position="54"/>
        <end position="64"/>
    </location>
</feature>
<feature type="compositionally biased region" description="Polar residues" evidence="1">
    <location>
        <begin position="650"/>
        <end position="673"/>
    </location>
</feature>
<feature type="compositionally biased region" description="Polar residues" evidence="1">
    <location>
        <begin position="388"/>
        <end position="404"/>
    </location>
</feature>
<feature type="compositionally biased region" description="Polar residues" evidence="1">
    <location>
        <begin position="722"/>
        <end position="732"/>
    </location>
</feature>
<feature type="compositionally biased region" description="Polar residues" evidence="1">
    <location>
        <begin position="856"/>
        <end position="865"/>
    </location>
</feature>
<comment type="caution">
    <text evidence="2">The sequence shown here is derived from an EMBL/GenBank/DDBJ whole genome shotgun (WGS) entry which is preliminary data.</text>
</comment>
<feature type="compositionally biased region" description="Polar residues" evidence="1">
    <location>
        <begin position="686"/>
        <end position="698"/>
    </location>
</feature>
<feature type="region of interest" description="Disordered" evidence="1">
    <location>
        <begin position="509"/>
        <end position="581"/>
    </location>
</feature>
<evidence type="ECO:0000313" key="2">
    <source>
        <dbReference type="EMBL" id="CAG8955105.1"/>
    </source>
</evidence>
<feature type="compositionally biased region" description="Polar residues" evidence="1">
    <location>
        <begin position="428"/>
        <end position="437"/>
    </location>
</feature>
<name>A0A9N9KVJ8_9HELO</name>
<evidence type="ECO:0000256" key="1">
    <source>
        <dbReference type="SAM" id="MobiDB-lite"/>
    </source>
</evidence>
<feature type="compositionally biased region" description="Basic and acidic residues" evidence="1">
    <location>
        <begin position="66"/>
        <end position="76"/>
    </location>
</feature>
<gene>
    <name evidence="2" type="ORF">HYFRA_00007120</name>
</gene>
<dbReference type="EMBL" id="CAJVRL010000060">
    <property type="protein sequence ID" value="CAG8955105.1"/>
    <property type="molecule type" value="Genomic_DNA"/>
</dbReference>
<feature type="compositionally biased region" description="Polar residues" evidence="1">
    <location>
        <begin position="286"/>
        <end position="300"/>
    </location>
</feature>
<dbReference type="Proteomes" id="UP000696280">
    <property type="component" value="Unassembled WGS sequence"/>
</dbReference>
<keyword evidence="3" id="KW-1185">Reference proteome</keyword>
<organism evidence="2 3">
    <name type="scientific">Hymenoscyphus fraxineus</name>
    <dbReference type="NCBI Taxonomy" id="746836"/>
    <lineage>
        <taxon>Eukaryota</taxon>
        <taxon>Fungi</taxon>
        <taxon>Dikarya</taxon>
        <taxon>Ascomycota</taxon>
        <taxon>Pezizomycotina</taxon>
        <taxon>Leotiomycetes</taxon>
        <taxon>Helotiales</taxon>
        <taxon>Helotiaceae</taxon>
        <taxon>Hymenoscyphus</taxon>
    </lineage>
</organism>
<feature type="region of interest" description="Disordered" evidence="1">
    <location>
        <begin position="632"/>
        <end position="865"/>
    </location>
</feature>
<feature type="compositionally biased region" description="Polar residues" evidence="1">
    <location>
        <begin position="528"/>
        <end position="540"/>
    </location>
</feature>